<accession>A0ACC2J889</accession>
<dbReference type="Proteomes" id="UP001153334">
    <property type="component" value="Unassembled WGS sequence"/>
</dbReference>
<dbReference type="EMBL" id="JAPESX010000068">
    <property type="protein sequence ID" value="KAJ8123563.1"/>
    <property type="molecule type" value="Genomic_DNA"/>
</dbReference>
<protein>
    <submittedName>
        <fullName evidence="1">Uncharacterized protein</fullName>
    </submittedName>
</protein>
<keyword evidence="2" id="KW-1185">Reference proteome</keyword>
<comment type="caution">
    <text evidence="1">The sequence shown here is derived from an EMBL/GenBank/DDBJ whole genome shotgun (WGS) entry which is preliminary data.</text>
</comment>
<organism evidence="1 2">
    <name type="scientific">Nemania bipapillata</name>
    <dbReference type="NCBI Taxonomy" id="110536"/>
    <lineage>
        <taxon>Eukaryota</taxon>
        <taxon>Fungi</taxon>
        <taxon>Dikarya</taxon>
        <taxon>Ascomycota</taxon>
        <taxon>Pezizomycotina</taxon>
        <taxon>Sordariomycetes</taxon>
        <taxon>Xylariomycetidae</taxon>
        <taxon>Xylariales</taxon>
        <taxon>Xylariaceae</taxon>
        <taxon>Nemania</taxon>
    </lineage>
</organism>
<reference evidence="1" key="1">
    <citation type="submission" date="2022-11" db="EMBL/GenBank/DDBJ databases">
        <title>Genome Sequence of Nemania bipapillata.</title>
        <authorList>
            <person name="Buettner E."/>
        </authorList>
    </citation>
    <scope>NUCLEOTIDE SEQUENCE</scope>
    <source>
        <strain evidence="1">CP14</strain>
    </source>
</reference>
<gene>
    <name evidence="1" type="ORF">ONZ43_g524</name>
</gene>
<name>A0ACC2J889_9PEZI</name>
<sequence length="325" mass="37250">MSIRSQPPLKPCLEGEVRDERMCGIQTNPKEGLQFNVSHLPVDICRTMWKVVHRQEIVVWNLCYVDAGYYKFLWFRLSGSFETISGNDSYARRLQAFETMPAIPNAKLRQLSGIILSAPAYNADEDVHRYMVQPDIDVFDFSMAMTDALFPSFGDYSLCNRRAAAALVPMIEALSIPVCQYDRLMNCLDNGQVVLPNLKTVYVTYTNTKQIDLGEGSDIPEAAKHELPRVQAIANSGLTTYQVRKRDVRWIDSDTYAWWAHRLRFARKRPRLTCVCICLFARHTPQGLRPLALFHVLSGRDIYEAPTFHVYDPIVDLEKCRFLGM</sequence>
<proteinExistence type="predicted"/>
<evidence type="ECO:0000313" key="1">
    <source>
        <dbReference type="EMBL" id="KAJ8123563.1"/>
    </source>
</evidence>
<evidence type="ECO:0000313" key="2">
    <source>
        <dbReference type="Proteomes" id="UP001153334"/>
    </source>
</evidence>